<gene>
    <name evidence="4" type="ordered locus">CLDAP_14020</name>
</gene>
<dbReference type="PROSITE" id="PS50801">
    <property type="entry name" value="STAS"/>
    <property type="match status" value="1"/>
</dbReference>
<evidence type="ECO:0000259" key="3">
    <source>
        <dbReference type="PROSITE" id="PS50801"/>
    </source>
</evidence>
<dbReference type="HOGENOM" id="CLU_115403_3_2_0"/>
<dbReference type="PANTHER" id="PTHR33495:SF2">
    <property type="entry name" value="ANTI-SIGMA FACTOR ANTAGONIST TM_1081-RELATED"/>
    <property type="match status" value="1"/>
</dbReference>
<dbReference type="InterPro" id="IPR036513">
    <property type="entry name" value="STAS_dom_sf"/>
</dbReference>
<feature type="domain" description="STAS" evidence="3">
    <location>
        <begin position="13"/>
        <end position="109"/>
    </location>
</feature>
<dbReference type="Pfam" id="PF01740">
    <property type="entry name" value="STAS"/>
    <property type="match status" value="1"/>
</dbReference>
<accession>I0I2F4</accession>
<dbReference type="GO" id="GO:0043856">
    <property type="term" value="F:anti-sigma factor antagonist activity"/>
    <property type="evidence" value="ECO:0007669"/>
    <property type="project" value="InterPro"/>
</dbReference>
<dbReference type="PANTHER" id="PTHR33495">
    <property type="entry name" value="ANTI-SIGMA FACTOR ANTAGONIST TM_1081-RELATED-RELATED"/>
    <property type="match status" value="1"/>
</dbReference>
<dbReference type="Gene3D" id="3.30.750.24">
    <property type="entry name" value="STAS domain"/>
    <property type="match status" value="1"/>
</dbReference>
<evidence type="ECO:0000256" key="1">
    <source>
        <dbReference type="ARBA" id="ARBA00009013"/>
    </source>
</evidence>
<dbReference type="RefSeq" id="WP_014432681.1">
    <property type="nucleotide sequence ID" value="NC_017079.1"/>
</dbReference>
<dbReference type="eggNOG" id="COG1366">
    <property type="taxonomic scope" value="Bacteria"/>
</dbReference>
<dbReference type="SUPFAM" id="SSF52091">
    <property type="entry name" value="SpoIIaa-like"/>
    <property type="match status" value="1"/>
</dbReference>
<evidence type="ECO:0000313" key="4">
    <source>
        <dbReference type="EMBL" id="BAL99441.1"/>
    </source>
</evidence>
<dbReference type="CDD" id="cd07043">
    <property type="entry name" value="STAS_anti-anti-sigma_factors"/>
    <property type="match status" value="1"/>
</dbReference>
<name>I0I2F4_CALAS</name>
<dbReference type="STRING" id="926550.CLDAP_14020"/>
<dbReference type="AlphaFoldDB" id="I0I2F4"/>
<organism evidence="4 5">
    <name type="scientific">Caldilinea aerophila (strain DSM 14535 / JCM 11387 / NBRC 104270 / STL-6-O1)</name>
    <dbReference type="NCBI Taxonomy" id="926550"/>
    <lineage>
        <taxon>Bacteria</taxon>
        <taxon>Bacillati</taxon>
        <taxon>Chloroflexota</taxon>
        <taxon>Caldilineae</taxon>
        <taxon>Caldilineales</taxon>
        <taxon>Caldilineaceae</taxon>
        <taxon>Caldilinea</taxon>
    </lineage>
</organism>
<protein>
    <recommendedName>
        <fullName evidence="2">Anti-sigma factor antagonist</fullName>
    </recommendedName>
</protein>
<proteinExistence type="inferred from homology"/>
<dbReference type="InterPro" id="IPR003658">
    <property type="entry name" value="Anti-sigma_ant"/>
</dbReference>
<dbReference type="EMBL" id="AP012337">
    <property type="protein sequence ID" value="BAL99441.1"/>
    <property type="molecule type" value="Genomic_DNA"/>
</dbReference>
<sequence>MDITITEHIQRTVTIVVKDRLDVMTAPELKAQIEKYLEEGVIHFIVDLSETPFMDSAGMAVLVTLLRRCRMKNGSVKLVWPQAQAVQRTLMLTRFDQVFEVVGKSADRA</sequence>
<reference evidence="4 5" key="1">
    <citation type="submission" date="2012-02" db="EMBL/GenBank/DDBJ databases">
        <title>Complete genome sequence of Caldilinea aerophila DSM 14535 (= NBRC 102666).</title>
        <authorList>
            <person name="Oguchi A."/>
            <person name="Hosoyama A."/>
            <person name="Sekine M."/>
            <person name="Fukai R."/>
            <person name="Kato Y."/>
            <person name="Nakamura S."/>
            <person name="Hanada S."/>
            <person name="Yamazaki S."/>
            <person name="Fujita N."/>
        </authorList>
    </citation>
    <scope>NUCLEOTIDE SEQUENCE [LARGE SCALE GENOMIC DNA]</scope>
    <source>
        <strain evidence="5">DSM 14535 / JCM 11387 / NBRC 104270 / STL-6-O1</strain>
    </source>
</reference>
<keyword evidence="5" id="KW-1185">Reference proteome</keyword>
<evidence type="ECO:0000313" key="5">
    <source>
        <dbReference type="Proteomes" id="UP000007880"/>
    </source>
</evidence>
<dbReference type="Proteomes" id="UP000007880">
    <property type="component" value="Chromosome"/>
</dbReference>
<dbReference type="InterPro" id="IPR002645">
    <property type="entry name" value="STAS_dom"/>
</dbReference>
<comment type="similarity">
    <text evidence="1 2">Belongs to the anti-sigma-factor antagonist family.</text>
</comment>
<dbReference type="NCBIfam" id="TIGR00377">
    <property type="entry name" value="ant_ant_sig"/>
    <property type="match status" value="1"/>
</dbReference>
<evidence type="ECO:0000256" key="2">
    <source>
        <dbReference type="RuleBase" id="RU003749"/>
    </source>
</evidence>
<dbReference type="KEGG" id="cap:CLDAP_14020"/>